<dbReference type="PANTHER" id="PTHR45008">
    <property type="entry name" value="PTS SYSTEM GLUCOSE-SPECIFIC EIIA COMPONENT"/>
    <property type="match status" value="1"/>
</dbReference>
<reference evidence="8 9" key="1">
    <citation type="submission" date="2020-08" db="EMBL/GenBank/DDBJ databases">
        <title>Genomic Encyclopedia of Type Strains, Phase IV (KMG-IV): sequencing the most valuable type-strain genomes for metagenomic binning, comparative biology and taxonomic classification.</title>
        <authorList>
            <person name="Goeker M."/>
        </authorList>
    </citation>
    <scope>NUCLEOTIDE SEQUENCE [LARGE SCALE GENOMIC DNA]</scope>
    <source>
        <strain evidence="8 9">DSM 103526</strain>
    </source>
</reference>
<dbReference type="FunFam" id="2.70.70.10:FF:000001">
    <property type="entry name" value="PTS system glucose-specific IIA component"/>
    <property type="match status" value="1"/>
</dbReference>
<keyword evidence="9" id="KW-1185">Reference proteome</keyword>
<keyword evidence="5" id="KW-0598">Phosphotransferase system</keyword>
<dbReference type="NCBIfam" id="TIGR00830">
    <property type="entry name" value="PTBA"/>
    <property type="match status" value="1"/>
</dbReference>
<protein>
    <submittedName>
        <fullName evidence="8">PTS system glucose-specific IIA component</fullName>
    </submittedName>
</protein>
<dbReference type="Pfam" id="PF00358">
    <property type="entry name" value="PTS_EIIA_1"/>
    <property type="match status" value="1"/>
</dbReference>
<comment type="subcellular location">
    <subcellularLocation>
        <location evidence="1">Cytoplasm</location>
    </subcellularLocation>
</comment>
<comment type="caution">
    <text evidence="8">The sequence shown here is derived from an EMBL/GenBank/DDBJ whole genome shotgun (WGS) entry which is preliminary data.</text>
</comment>
<dbReference type="GO" id="GO:0016301">
    <property type="term" value="F:kinase activity"/>
    <property type="evidence" value="ECO:0007669"/>
    <property type="project" value="UniProtKB-KW"/>
</dbReference>
<dbReference type="Gene3D" id="2.70.70.10">
    <property type="entry name" value="Glucose Permease (Domain IIA)"/>
    <property type="match status" value="1"/>
</dbReference>
<evidence type="ECO:0000256" key="3">
    <source>
        <dbReference type="ARBA" id="ARBA00022597"/>
    </source>
</evidence>
<evidence type="ECO:0000313" key="9">
    <source>
        <dbReference type="Proteomes" id="UP000579281"/>
    </source>
</evidence>
<evidence type="ECO:0000259" key="7">
    <source>
        <dbReference type="PROSITE" id="PS51093"/>
    </source>
</evidence>
<evidence type="ECO:0000256" key="6">
    <source>
        <dbReference type="ARBA" id="ARBA00022777"/>
    </source>
</evidence>
<dbReference type="PROSITE" id="PS00371">
    <property type="entry name" value="PTS_EIIA_TYPE_1_HIS"/>
    <property type="match status" value="1"/>
</dbReference>
<proteinExistence type="predicted"/>
<dbReference type="RefSeq" id="WP_184307767.1">
    <property type="nucleotide sequence ID" value="NZ_JACHEN010000002.1"/>
</dbReference>
<dbReference type="PROSITE" id="PS51093">
    <property type="entry name" value="PTS_EIIA_TYPE_1"/>
    <property type="match status" value="1"/>
</dbReference>
<keyword evidence="3" id="KW-0762">Sugar transport</keyword>
<dbReference type="PANTHER" id="PTHR45008:SF1">
    <property type="entry name" value="PTS SYSTEM GLUCOSE-SPECIFIC EIIA COMPONENT"/>
    <property type="match status" value="1"/>
</dbReference>
<organism evidence="8 9">
    <name type="scientific">Anaerosolibacter carboniphilus</name>
    <dbReference type="NCBI Taxonomy" id="1417629"/>
    <lineage>
        <taxon>Bacteria</taxon>
        <taxon>Bacillati</taxon>
        <taxon>Bacillota</taxon>
        <taxon>Clostridia</taxon>
        <taxon>Peptostreptococcales</taxon>
        <taxon>Thermotaleaceae</taxon>
        <taxon>Anaerosolibacter</taxon>
    </lineage>
</organism>
<dbReference type="InterPro" id="IPR050890">
    <property type="entry name" value="PTS_EIIA_component"/>
</dbReference>
<accession>A0A841KLV6</accession>
<dbReference type="Proteomes" id="UP000579281">
    <property type="component" value="Unassembled WGS sequence"/>
</dbReference>
<evidence type="ECO:0000256" key="4">
    <source>
        <dbReference type="ARBA" id="ARBA00022679"/>
    </source>
</evidence>
<dbReference type="InterPro" id="IPR011055">
    <property type="entry name" value="Dup_hybrid_motif"/>
</dbReference>
<feature type="domain" description="PTS EIIA type-1" evidence="7">
    <location>
        <begin position="29"/>
        <end position="133"/>
    </location>
</feature>
<dbReference type="GO" id="GO:0009401">
    <property type="term" value="P:phosphoenolpyruvate-dependent sugar phosphotransferase system"/>
    <property type="evidence" value="ECO:0007669"/>
    <property type="project" value="UniProtKB-KW"/>
</dbReference>
<evidence type="ECO:0000256" key="2">
    <source>
        <dbReference type="ARBA" id="ARBA00022448"/>
    </source>
</evidence>
<keyword evidence="4" id="KW-0808">Transferase</keyword>
<dbReference type="SUPFAM" id="SSF51261">
    <property type="entry name" value="Duplicated hybrid motif"/>
    <property type="match status" value="1"/>
</dbReference>
<keyword evidence="2" id="KW-0813">Transport</keyword>
<keyword evidence="6" id="KW-0418">Kinase</keyword>
<gene>
    <name evidence="8" type="ORF">HNQ80_000463</name>
</gene>
<evidence type="ECO:0000313" key="8">
    <source>
        <dbReference type="EMBL" id="MBB6214383.1"/>
    </source>
</evidence>
<dbReference type="InterPro" id="IPR001127">
    <property type="entry name" value="PTS_EIIA_1_perm"/>
</dbReference>
<name>A0A841KLV6_9FIRM</name>
<dbReference type="EMBL" id="JACHEN010000002">
    <property type="protein sequence ID" value="MBB6214383.1"/>
    <property type="molecule type" value="Genomic_DNA"/>
</dbReference>
<dbReference type="AlphaFoldDB" id="A0A841KLV6"/>
<sequence>MFGFLKKNKIVTLIAPMDGEVISLQEVPDAVFSQRMLGDGIAIKPSNGLVVSPCNGKVVQIFDTNHAVGIETDEGAEVLIHIGIDTVELKGEGFQRIAKVGDKVKIGDVLVEVDLEYIEAAGKSTITPIVITNMEKVHEMSKIKGSCKRGENEIMKLEVKL</sequence>
<dbReference type="GO" id="GO:0005737">
    <property type="term" value="C:cytoplasm"/>
    <property type="evidence" value="ECO:0007669"/>
    <property type="project" value="UniProtKB-SubCell"/>
</dbReference>
<evidence type="ECO:0000256" key="1">
    <source>
        <dbReference type="ARBA" id="ARBA00004496"/>
    </source>
</evidence>
<evidence type="ECO:0000256" key="5">
    <source>
        <dbReference type="ARBA" id="ARBA00022683"/>
    </source>
</evidence>